<dbReference type="RefSeq" id="WP_226384957.1">
    <property type="nucleotide sequence ID" value="NZ_JADCKA010000003.1"/>
</dbReference>
<feature type="domain" description="Core-binding (CB)" evidence="8">
    <location>
        <begin position="58"/>
        <end position="150"/>
    </location>
</feature>
<dbReference type="PROSITE" id="PS51898">
    <property type="entry name" value="TYR_RECOMBINASE"/>
    <property type="match status" value="1"/>
</dbReference>
<evidence type="ECO:0000313" key="9">
    <source>
        <dbReference type="EMBL" id="MBE5035291.1"/>
    </source>
</evidence>
<accession>A0ABR9QWQ7</accession>
<dbReference type="PANTHER" id="PTHR30349:SF64">
    <property type="entry name" value="PROPHAGE INTEGRASE INTD-RELATED"/>
    <property type="match status" value="1"/>
</dbReference>
<evidence type="ECO:0000313" key="10">
    <source>
        <dbReference type="Proteomes" id="UP001516588"/>
    </source>
</evidence>
<comment type="caution">
    <text evidence="9">The sequence shown here is derived from an EMBL/GenBank/DDBJ whole genome shotgun (WGS) entry which is preliminary data.</text>
</comment>
<dbReference type="InterPro" id="IPR011010">
    <property type="entry name" value="DNA_brk_join_enz"/>
</dbReference>
<evidence type="ECO:0000256" key="6">
    <source>
        <dbReference type="PROSITE-ProRule" id="PRU01248"/>
    </source>
</evidence>
<dbReference type="InterPro" id="IPR010998">
    <property type="entry name" value="Integrase_recombinase_N"/>
</dbReference>
<dbReference type="SUPFAM" id="SSF56349">
    <property type="entry name" value="DNA breaking-rejoining enzymes"/>
    <property type="match status" value="1"/>
</dbReference>
<dbReference type="Proteomes" id="UP001516588">
    <property type="component" value="Unassembled WGS sequence"/>
</dbReference>
<comment type="function">
    <text evidence="1">Site-specific tyrosine recombinase, which acts by catalyzing the cutting and rejoining of the recombining DNA molecules.</text>
</comment>
<dbReference type="Pfam" id="PF00589">
    <property type="entry name" value="Phage_integrase"/>
    <property type="match status" value="1"/>
</dbReference>
<feature type="domain" description="Tyr recombinase" evidence="7">
    <location>
        <begin position="172"/>
        <end position="364"/>
    </location>
</feature>
<evidence type="ECO:0000256" key="1">
    <source>
        <dbReference type="ARBA" id="ARBA00003283"/>
    </source>
</evidence>
<dbReference type="Pfam" id="PF14659">
    <property type="entry name" value="Phage_int_SAM_3"/>
    <property type="match status" value="1"/>
</dbReference>
<evidence type="ECO:0000256" key="2">
    <source>
        <dbReference type="ARBA" id="ARBA00008857"/>
    </source>
</evidence>
<keyword evidence="4 6" id="KW-0238">DNA-binding</keyword>
<proteinExistence type="inferred from homology"/>
<comment type="similarity">
    <text evidence="2">Belongs to the 'phage' integrase family.</text>
</comment>
<dbReference type="Gene3D" id="1.10.443.10">
    <property type="entry name" value="Intergrase catalytic core"/>
    <property type="match status" value="1"/>
</dbReference>
<dbReference type="InterPro" id="IPR050090">
    <property type="entry name" value="Tyrosine_recombinase_XerCD"/>
</dbReference>
<dbReference type="Gene3D" id="1.10.150.130">
    <property type="match status" value="1"/>
</dbReference>
<dbReference type="PANTHER" id="PTHR30349">
    <property type="entry name" value="PHAGE INTEGRASE-RELATED"/>
    <property type="match status" value="1"/>
</dbReference>
<organism evidence="9 10">
    <name type="scientific">Gallibacter intestinalis</name>
    <dbReference type="NCBI Taxonomy" id="2779356"/>
    <lineage>
        <taxon>Bacteria</taxon>
        <taxon>Bacillati</taxon>
        <taxon>Bacillota</taxon>
        <taxon>Clostridia</taxon>
        <taxon>Eubacteriales</taxon>
        <taxon>Eubacteriaceae</taxon>
        <taxon>Gallibacter</taxon>
    </lineage>
</organism>
<keyword evidence="10" id="KW-1185">Reference proteome</keyword>
<dbReference type="InterPro" id="IPR002104">
    <property type="entry name" value="Integrase_catalytic"/>
</dbReference>
<evidence type="ECO:0000259" key="7">
    <source>
        <dbReference type="PROSITE" id="PS51898"/>
    </source>
</evidence>
<dbReference type="PROSITE" id="PS51900">
    <property type="entry name" value="CB"/>
    <property type="match status" value="1"/>
</dbReference>
<dbReference type="CDD" id="cd01189">
    <property type="entry name" value="INT_ICEBs1_C_like"/>
    <property type="match status" value="1"/>
</dbReference>
<gene>
    <name evidence="9" type="ORF">INF20_03230</name>
</gene>
<evidence type="ECO:0000256" key="4">
    <source>
        <dbReference type="ARBA" id="ARBA00023125"/>
    </source>
</evidence>
<dbReference type="InterPro" id="IPR044068">
    <property type="entry name" value="CB"/>
</dbReference>
<reference evidence="9 10" key="1">
    <citation type="submission" date="2020-10" db="EMBL/GenBank/DDBJ databases">
        <title>ChiBAC.</title>
        <authorList>
            <person name="Zenner C."/>
            <person name="Hitch T.C.A."/>
            <person name="Clavel T."/>
        </authorList>
    </citation>
    <scope>NUCLEOTIDE SEQUENCE [LARGE SCALE GENOMIC DNA]</scope>
    <source>
        <strain evidence="9 10">DSM 108706</strain>
    </source>
</reference>
<evidence type="ECO:0000256" key="3">
    <source>
        <dbReference type="ARBA" id="ARBA00022908"/>
    </source>
</evidence>
<name>A0ABR9QWQ7_9FIRM</name>
<sequence>MKNGNTTIYKRGKKWRGQFRIDGKSFSFTADTKGEVSRKITECQADYFRGNLSNPSDVTVSDLTEAYLRRVASKRLSEQSYIRLEAMLNNHLLPTFGDIKVCELTRSMIEENYANIFQSKTGKNYKEKEYSHSTVNALSSQFKKILHFAVLEGIINKNPHIGVELHKLRPPKKVLAYTLEENKKIIDYTLSHGQLYWIFWLLVTTGMRFGEAVALTWDDVDLKNNTIDINKISVELHGSPIIQNRTKTDAGMRTIHISDSQNKVLRGFYASYDKSLNYRNLVVPNTRYGIITSANTRRRWQKVCAELEIPYYGVHALRHTWATRALESGAPVKTVSAMLGHKNVITTMNIYQDVFKEAQDEVVQKMEQMFT</sequence>
<dbReference type="EMBL" id="JADCKA010000003">
    <property type="protein sequence ID" value="MBE5035291.1"/>
    <property type="molecule type" value="Genomic_DNA"/>
</dbReference>
<dbReference type="InterPro" id="IPR013762">
    <property type="entry name" value="Integrase-like_cat_sf"/>
</dbReference>
<protein>
    <submittedName>
        <fullName evidence="9">Site-specific integrase</fullName>
    </submittedName>
</protein>
<evidence type="ECO:0000259" key="8">
    <source>
        <dbReference type="PROSITE" id="PS51900"/>
    </source>
</evidence>
<evidence type="ECO:0000256" key="5">
    <source>
        <dbReference type="ARBA" id="ARBA00023172"/>
    </source>
</evidence>
<dbReference type="InterPro" id="IPR004107">
    <property type="entry name" value="Integrase_SAM-like_N"/>
</dbReference>
<keyword evidence="5" id="KW-0233">DNA recombination</keyword>
<keyword evidence="3" id="KW-0229">DNA integration</keyword>